<name>A0A1U9JUR2_9HYPH</name>
<dbReference type="EMBL" id="CP017315">
    <property type="protein sequence ID" value="AQS41593.1"/>
    <property type="molecule type" value="Genomic_DNA"/>
</dbReference>
<reference evidence="2 3" key="1">
    <citation type="journal article" date="2010" name="Science">
        <title>Genomic comparison of the ants Camponotus floridanus and Harpegnathos saltator.</title>
        <authorList>
            <person name="Bonasio R."/>
            <person name="Zhang G."/>
            <person name="Ye C."/>
            <person name="Mutti N.S."/>
            <person name="Fang X."/>
            <person name="Qin N."/>
            <person name="Donahue G."/>
            <person name="Yang P."/>
            <person name="Li Q."/>
            <person name="Li C."/>
            <person name="Zhang P."/>
            <person name="Huang Z."/>
            <person name="Berger S.L."/>
            <person name="Reinberg D."/>
            <person name="Wang J."/>
            <person name="Liebig J."/>
        </authorList>
    </citation>
    <scope>NUCLEOTIDE SEQUENCE [LARGE SCALE GENOMIC DNA]</scope>
    <source>
        <strain evidence="2 3">Hsal</strain>
    </source>
</reference>
<proteinExistence type="predicted"/>
<protein>
    <recommendedName>
        <fullName evidence="4">DUF2946 domain-containing protein</fullName>
    </recommendedName>
</protein>
<accession>A0A1U9JUR2</accession>
<evidence type="ECO:0008006" key="4">
    <source>
        <dbReference type="Google" id="ProtNLM"/>
    </source>
</evidence>
<dbReference type="KEGG" id="thd:BHV28_08940"/>
<keyword evidence="3" id="KW-1185">Reference proteome</keyword>
<feature type="signal peptide" evidence="1">
    <location>
        <begin position="1"/>
        <end position="22"/>
    </location>
</feature>
<dbReference type="Proteomes" id="UP000188912">
    <property type="component" value="Chromosome"/>
</dbReference>
<sequence length="106" mass="11526">MAGFWRFCMVLVFCLLPLPVFACNGAGMVLLHHDVAMTASSHDGSRHSHTQGDNMMPCCVLCPSVPFVTVNAELAGFIPVQDWYSPPMQVLAGIRTPPLLQPPPFS</sequence>
<evidence type="ECO:0000313" key="3">
    <source>
        <dbReference type="Proteomes" id="UP000188912"/>
    </source>
</evidence>
<organism evidence="2 3">
    <name type="scientific">Candidatus Tokpelaia hoelldobleri</name>
    <dbReference type="NCBI Taxonomy" id="1902579"/>
    <lineage>
        <taxon>Bacteria</taxon>
        <taxon>Pseudomonadati</taxon>
        <taxon>Pseudomonadota</taxon>
        <taxon>Alphaproteobacteria</taxon>
        <taxon>Hyphomicrobiales</taxon>
        <taxon>Candidatus Tokpelaia</taxon>
    </lineage>
</organism>
<gene>
    <name evidence="2" type="ORF">BHV28_08940</name>
</gene>
<reference evidence="2 3" key="2">
    <citation type="journal article" date="2016" name="Sci. Rep.">
        <title>The genome of Rhizobiales bacteria in predatory ants reveals urease gene functions but no genes for nitrogen fixation.</title>
        <authorList>
            <person name="Neuvonen M.M."/>
            <person name="Tamarit D."/>
            <person name="Naslund K."/>
            <person name="Liebig J."/>
            <person name="Feldhaar H."/>
            <person name="Moran N.A."/>
            <person name="Guy L."/>
            <person name="Andersson S.G."/>
        </authorList>
    </citation>
    <scope>NUCLEOTIDE SEQUENCE [LARGE SCALE GENOMIC DNA]</scope>
    <source>
        <strain evidence="2 3">Hsal</strain>
    </source>
</reference>
<dbReference type="STRING" id="1902579.BHV28_08940"/>
<evidence type="ECO:0000313" key="2">
    <source>
        <dbReference type="EMBL" id="AQS41593.1"/>
    </source>
</evidence>
<evidence type="ECO:0000256" key="1">
    <source>
        <dbReference type="SAM" id="SignalP"/>
    </source>
</evidence>
<keyword evidence="1" id="KW-0732">Signal</keyword>
<feature type="chain" id="PRO_5013364373" description="DUF2946 domain-containing protein" evidence="1">
    <location>
        <begin position="23"/>
        <end position="106"/>
    </location>
</feature>
<dbReference type="AlphaFoldDB" id="A0A1U9JUR2"/>